<dbReference type="AlphaFoldDB" id="A0A1W1E347"/>
<proteinExistence type="predicted"/>
<accession>A0A1W1E347</accession>
<name>A0A1W1E347_9ZZZZ</name>
<dbReference type="EMBL" id="FPHZ01000146">
    <property type="protein sequence ID" value="SFV88394.1"/>
    <property type="molecule type" value="Genomic_DNA"/>
</dbReference>
<reference evidence="2" key="1">
    <citation type="submission" date="2016-10" db="EMBL/GenBank/DDBJ databases">
        <authorList>
            <person name="de Groot N.N."/>
        </authorList>
    </citation>
    <scope>NUCLEOTIDE SEQUENCE</scope>
</reference>
<feature type="domain" description="M23ase beta-sheet core" evidence="1">
    <location>
        <begin position="98"/>
        <end position="187"/>
    </location>
</feature>
<keyword evidence="2" id="KW-0449">Lipoprotein</keyword>
<dbReference type="Gene3D" id="2.70.70.10">
    <property type="entry name" value="Glucose Permease (Domain IIA)"/>
    <property type="match status" value="1"/>
</dbReference>
<organism evidence="2">
    <name type="scientific">hydrothermal vent metagenome</name>
    <dbReference type="NCBI Taxonomy" id="652676"/>
    <lineage>
        <taxon>unclassified sequences</taxon>
        <taxon>metagenomes</taxon>
        <taxon>ecological metagenomes</taxon>
    </lineage>
</organism>
<dbReference type="InterPro" id="IPR011055">
    <property type="entry name" value="Dup_hybrid_motif"/>
</dbReference>
<dbReference type="PANTHER" id="PTHR21666:SF270">
    <property type="entry name" value="MUREIN HYDROLASE ACTIVATOR ENVC"/>
    <property type="match status" value="1"/>
</dbReference>
<dbReference type="SUPFAM" id="SSF51261">
    <property type="entry name" value="Duplicated hybrid motif"/>
    <property type="match status" value="1"/>
</dbReference>
<dbReference type="CDD" id="cd12797">
    <property type="entry name" value="M23_peptidase"/>
    <property type="match status" value="1"/>
</dbReference>
<dbReference type="GO" id="GO:0004222">
    <property type="term" value="F:metalloendopeptidase activity"/>
    <property type="evidence" value="ECO:0007669"/>
    <property type="project" value="TreeGrafter"/>
</dbReference>
<dbReference type="PANTHER" id="PTHR21666">
    <property type="entry name" value="PEPTIDASE-RELATED"/>
    <property type="match status" value="1"/>
</dbReference>
<protein>
    <submittedName>
        <fullName evidence="2">Lipoprotein NlpD</fullName>
    </submittedName>
</protein>
<dbReference type="InterPro" id="IPR050570">
    <property type="entry name" value="Cell_wall_metabolism_enzyme"/>
</dbReference>
<dbReference type="Pfam" id="PF01551">
    <property type="entry name" value="Peptidase_M23"/>
    <property type="match status" value="1"/>
</dbReference>
<dbReference type="InterPro" id="IPR016047">
    <property type="entry name" value="M23ase_b-sheet_dom"/>
</dbReference>
<sequence length="192" mass="21751">MLKRIKSLVIIVISMSFIGCFSDSAPKKRVIIIDKSTGKENINLLHLPEYAKPQRTAIKVEVPAKKVRKKRLPKNLIFIQQIKALPVAGTVIETFSKKHQGITISTRAGQAVRAIRKGVVVYSGNKMKNHNKIIIIKHPLGFYSSYTRNQMLTVQNGDTIKKGQIIALTGEDNFYFEMKKFETPIDPLKYLQ</sequence>
<dbReference type="EMBL" id="FPIA01000158">
    <property type="protein sequence ID" value="SFV89456.1"/>
    <property type="molecule type" value="Genomic_DNA"/>
</dbReference>
<dbReference type="PROSITE" id="PS51257">
    <property type="entry name" value="PROKAR_LIPOPROTEIN"/>
    <property type="match status" value="1"/>
</dbReference>
<evidence type="ECO:0000259" key="1">
    <source>
        <dbReference type="Pfam" id="PF01551"/>
    </source>
</evidence>
<evidence type="ECO:0000313" key="2">
    <source>
        <dbReference type="EMBL" id="SFV88394.1"/>
    </source>
</evidence>
<evidence type="ECO:0000313" key="3">
    <source>
        <dbReference type="EMBL" id="SFV89456.1"/>
    </source>
</evidence>
<gene>
    <name evidence="2" type="ORF">MNB_SUP05-SYMBIONT-5-1280</name>
    <name evidence="3" type="ORF">MNB_SUP05-SYMBIONT-7-176</name>
</gene>